<dbReference type="CDD" id="cd07341">
    <property type="entry name" value="M56_BlaR1_MecR1_like"/>
    <property type="match status" value="1"/>
</dbReference>
<gene>
    <name evidence="3" type="ORF">SAMN05660649_04047</name>
</gene>
<keyword evidence="1" id="KW-0812">Transmembrane</keyword>
<organism evidence="3 4">
    <name type="scientific">Desulfotruncus arcticus DSM 17038</name>
    <dbReference type="NCBI Taxonomy" id="1121424"/>
    <lineage>
        <taxon>Bacteria</taxon>
        <taxon>Bacillati</taxon>
        <taxon>Bacillota</taxon>
        <taxon>Clostridia</taxon>
        <taxon>Eubacteriales</taxon>
        <taxon>Desulfallaceae</taxon>
        <taxon>Desulfotruncus</taxon>
    </lineage>
</organism>
<dbReference type="CDD" id="cd02696">
    <property type="entry name" value="MurNAc-LAA"/>
    <property type="match status" value="1"/>
</dbReference>
<feature type="transmembrane region" description="Helical" evidence="1">
    <location>
        <begin position="40"/>
        <end position="58"/>
    </location>
</feature>
<dbReference type="RefSeq" id="WP_092473763.1">
    <property type="nucleotide sequence ID" value="NZ_FOOX01000018.1"/>
</dbReference>
<protein>
    <submittedName>
        <fullName evidence="3">Bla regulator protein blaR1</fullName>
    </submittedName>
</protein>
<proteinExistence type="predicted"/>
<sequence length="564" mass="63463">MEALSIIFARVLYSSLIAGIIIVLLLIVKKGLPNRLSGRVYHIIWLIVLIRLVMPFQIESPYSIGDIFPKTPTVFNYFQEYMSSPADGYSGTETLNKNGFQEDEEYYDKEKTEDYPLWNPGFLSIVWLTGVTATALVAAIMIIRLKRRSREFERVCDSQINELMQQCCVRLGIKKDIPLYMDSYFRSPCIAGIFTPGIYLPRDICNQIHRHHLEHVLLHELAHYKRKDSICNLCAAIAVMLHWFNPLVWLAIREMRYDREIATDAYVMETLGESAIIPYGNTLIKLAGIFSNRSTPLNMISFSKTNEQMERRITMIKMFKKGSYRLSALAVLCFIIIGALTFTMANGNTPKGVGNSMVNEKIKDMVVIIDPGHGGDDLGGTYPFDTSDPESTEVKEKNINLEISLLLSDMLNESGIKAVMTRQDDSTIELEKRIELANSYNAALLVSVHNEMHPDSSANGTRTLYYNSGTEPGYGITGEKAAQIIQSNLVEQLGTRDQGISNVKLKILEQVNMPAVSVAVSYITNESDREKLMTEEFRARAAQAIYDGIIEVLNEVAATDAREV</sequence>
<dbReference type="InterPro" id="IPR052173">
    <property type="entry name" value="Beta-lactam_resp_regulator"/>
</dbReference>
<dbReference type="Proteomes" id="UP000199337">
    <property type="component" value="Unassembled WGS sequence"/>
</dbReference>
<feature type="transmembrane region" description="Helical" evidence="1">
    <location>
        <begin position="326"/>
        <end position="345"/>
    </location>
</feature>
<evidence type="ECO:0000313" key="4">
    <source>
        <dbReference type="Proteomes" id="UP000199337"/>
    </source>
</evidence>
<dbReference type="PANTHER" id="PTHR34978">
    <property type="entry name" value="POSSIBLE SENSOR-TRANSDUCER PROTEIN BLAR"/>
    <property type="match status" value="1"/>
</dbReference>
<reference evidence="4" key="1">
    <citation type="submission" date="2016-10" db="EMBL/GenBank/DDBJ databases">
        <authorList>
            <person name="Varghese N."/>
            <person name="Submissions S."/>
        </authorList>
    </citation>
    <scope>NUCLEOTIDE SEQUENCE [LARGE SCALE GENOMIC DNA]</scope>
    <source>
        <strain evidence="4">DSM 17038</strain>
    </source>
</reference>
<feature type="domain" description="MurNAc-LAA" evidence="2">
    <location>
        <begin position="434"/>
        <end position="550"/>
    </location>
</feature>
<dbReference type="SMART" id="SM00646">
    <property type="entry name" value="Ami_3"/>
    <property type="match status" value="1"/>
</dbReference>
<feature type="transmembrane region" description="Helical" evidence="1">
    <location>
        <begin position="122"/>
        <end position="143"/>
    </location>
</feature>
<evidence type="ECO:0000313" key="3">
    <source>
        <dbReference type="EMBL" id="SFH14773.1"/>
    </source>
</evidence>
<keyword evidence="4" id="KW-1185">Reference proteome</keyword>
<dbReference type="Gene3D" id="3.40.630.40">
    <property type="entry name" value="Zn-dependent exopeptidases"/>
    <property type="match status" value="1"/>
</dbReference>
<dbReference type="SUPFAM" id="SSF53187">
    <property type="entry name" value="Zn-dependent exopeptidases"/>
    <property type="match status" value="1"/>
</dbReference>
<dbReference type="Pfam" id="PF05569">
    <property type="entry name" value="Peptidase_M56"/>
    <property type="match status" value="1"/>
</dbReference>
<evidence type="ECO:0000259" key="2">
    <source>
        <dbReference type="SMART" id="SM00646"/>
    </source>
</evidence>
<dbReference type="GO" id="GO:0009253">
    <property type="term" value="P:peptidoglycan catabolic process"/>
    <property type="evidence" value="ECO:0007669"/>
    <property type="project" value="InterPro"/>
</dbReference>
<dbReference type="Pfam" id="PF01520">
    <property type="entry name" value="Amidase_3"/>
    <property type="match status" value="1"/>
</dbReference>
<name>A0A1I2XMQ8_9FIRM</name>
<evidence type="ECO:0000256" key="1">
    <source>
        <dbReference type="SAM" id="Phobius"/>
    </source>
</evidence>
<accession>A0A1I2XMQ8</accession>
<dbReference type="EMBL" id="FOOX01000018">
    <property type="protein sequence ID" value="SFH14773.1"/>
    <property type="molecule type" value="Genomic_DNA"/>
</dbReference>
<keyword evidence="1" id="KW-1133">Transmembrane helix</keyword>
<dbReference type="InterPro" id="IPR002508">
    <property type="entry name" value="MurNAc-LAA_cat"/>
</dbReference>
<dbReference type="OrthoDB" id="9816453at2"/>
<dbReference type="AlphaFoldDB" id="A0A1I2XMQ8"/>
<dbReference type="InterPro" id="IPR008756">
    <property type="entry name" value="Peptidase_M56"/>
</dbReference>
<keyword evidence="1" id="KW-0472">Membrane</keyword>
<dbReference type="PANTHER" id="PTHR34978:SF3">
    <property type="entry name" value="SLR0241 PROTEIN"/>
    <property type="match status" value="1"/>
</dbReference>
<feature type="transmembrane region" description="Helical" evidence="1">
    <location>
        <begin position="6"/>
        <end position="28"/>
    </location>
</feature>
<dbReference type="STRING" id="341036.SAMN05660649_04047"/>
<dbReference type="GO" id="GO:0008745">
    <property type="term" value="F:N-acetylmuramoyl-L-alanine amidase activity"/>
    <property type="evidence" value="ECO:0007669"/>
    <property type="project" value="InterPro"/>
</dbReference>